<dbReference type="RefSeq" id="WP_394322092.1">
    <property type="nucleotide sequence ID" value="NZ_JBHMQV010000009.1"/>
</dbReference>
<organism evidence="2 3">
    <name type="scientific">Streptomyces noboritoensis</name>
    <dbReference type="NCBI Taxonomy" id="67337"/>
    <lineage>
        <taxon>Bacteria</taxon>
        <taxon>Bacillati</taxon>
        <taxon>Actinomycetota</taxon>
        <taxon>Actinomycetes</taxon>
        <taxon>Kitasatosporales</taxon>
        <taxon>Streptomycetaceae</taxon>
        <taxon>Streptomyces</taxon>
    </lineage>
</organism>
<protein>
    <recommendedName>
        <fullName evidence="1">DUF7848 domain-containing protein</fullName>
    </recommendedName>
</protein>
<name>A0ABV6TMY3_9ACTN</name>
<evidence type="ECO:0000313" key="2">
    <source>
        <dbReference type="EMBL" id="MFC0847119.1"/>
    </source>
</evidence>
<evidence type="ECO:0000259" key="1">
    <source>
        <dbReference type="Pfam" id="PF25232"/>
    </source>
</evidence>
<feature type="domain" description="DUF7848" evidence="1">
    <location>
        <begin position="1"/>
        <end position="68"/>
    </location>
</feature>
<sequence length="88" mass="9424">MSTKALFTYAVHRIGRHPEAEVTMTARCLAAACGWELAPTGDLAAGDEACMTHTGLHPGHDRFERQWSEVSLVTRANGATVSRAGSAR</sequence>
<gene>
    <name evidence="2" type="ORF">ACFH04_25890</name>
</gene>
<accession>A0ABV6TMY3</accession>
<reference evidence="2 3" key="1">
    <citation type="submission" date="2024-09" db="EMBL/GenBank/DDBJ databases">
        <authorList>
            <person name="Sun Q."/>
            <person name="Mori K."/>
        </authorList>
    </citation>
    <scope>NUCLEOTIDE SEQUENCE [LARGE SCALE GENOMIC DNA]</scope>
    <source>
        <strain evidence="2 3">JCM 4557</strain>
    </source>
</reference>
<dbReference type="Proteomes" id="UP001589887">
    <property type="component" value="Unassembled WGS sequence"/>
</dbReference>
<dbReference type="InterPro" id="IPR057170">
    <property type="entry name" value="DUF7848"/>
</dbReference>
<dbReference type="Pfam" id="PF25232">
    <property type="entry name" value="DUF7848"/>
    <property type="match status" value="1"/>
</dbReference>
<comment type="caution">
    <text evidence="2">The sequence shown here is derived from an EMBL/GenBank/DDBJ whole genome shotgun (WGS) entry which is preliminary data.</text>
</comment>
<proteinExistence type="predicted"/>
<dbReference type="EMBL" id="JBHMQV010000009">
    <property type="protein sequence ID" value="MFC0847119.1"/>
    <property type="molecule type" value="Genomic_DNA"/>
</dbReference>
<evidence type="ECO:0000313" key="3">
    <source>
        <dbReference type="Proteomes" id="UP001589887"/>
    </source>
</evidence>
<keyword evidence="3" id="KW-1185">Reference proteome</keyword>